<gene>
    <name evidence="3" type="ORF">LTR16_012422</name>
</gene>
<keyword evidence="4" id="KW-1185">Reference proteome</keyword>
<protein>
    <submittedName>
        <fullName evidence="3">Uncharacterized protein</fullName>
    </submittedName>
</protein>
<feature type="transmembrane region" description="Helical" evidence="1">
    <location>
        <begin position="29"/>
        <end position="47"/>
    </location>
</feature>
<keyword evidence="1" id="KW-1133">Transmembrane helix</keyword>
<comment type="caution">
    <text evidence="3">The sequence shown here is derived from an EMBL/GenBank/DDBJ whole genome shotgun (WGS) entry which is preliminary data.</text>
</comment>
<keyword evidence="2" id="KW-0732">Signal</keyword>
<name>A0ABR0M0R2_9PEZI</name>
<feature type="non-terminal residue" evidence="3">
    <location>
        <position position="83"/>
    </location>
</feature>
<evidence type="ECO:0000313" key="3">
    <source>
        <dbReference type="EMBL" id="KAK5275500.1"/>
    </source>
</evidence>
<sequence length="83" mass="9194">MDLGLLIINVIAAVLFCVACDERKTPGSALLATMLFGLSFFIWYVDYRIFLRSDTYLDLLDLLTLARSVPHRVANSAAVSALQ</sequence>
<dbReference type="Proteomes" id="UP001357485">
    <property type="component" value="Unassembled WGS sequence"/>
</dbReference>
<keyword evidence="1" id="KW-0812">Transmembrane</keyword>
<feature type="signal peptide" evidence="2">
    <location>
        <begin position="1"/>
        <end position="20"/>
    </location>
</feature>
<reference evidence="3 4" key="1">
    <citation type="submission" date="2023-08" db="EMBL/GenBank/DDBJ databases">
        <title>Black Yeasts Isolated from many extreme environments.</title>
        <authorList>
            <person name="Coleine C."/>
            <person name="Stajich J.E."/>
            <person name="Selbmann L."/>
        </authorList>
    </citation>
    <scope>NUCLEOTIDE SEQUENCE [LARGE SCALE GENOMIC DNA]</scope>
    <source>
        <strain evidence="3 4">CCFEE 536</strain>
    </source>
</reference>
<evidence type="ECO:0000313" key="4">
    <source>
        <dbReference type="Proteomes" id="UP001357485"/>
    </source>
</evidence>
<feature type="chain" id="PRO_5045323469" evidence="2">
    <location>
        <begin position="21"/>
        <end position="83"/>
    </location>
</feature>
<keyword evidence="1" id="KW-0472">Membrane</keyword>
<evidence type="ECO:0000256" key="2">
    <source>
        <dbReference type="SAM" id="SignalP"/>
    </source>
</evidence>
<organism evidence="3 4">
    <name type="scientific">Cryomyces antarcticus</name>
    <dbReference type="NCBI Taxonomy" id="329879"/>
    <lineage>
        <taxon>Eukaryota</taxon>
        <taxon>Fungi</taxon>
        <taxon>Dikarya</taxon>
        <taxon>Ascomycota</taxon>
        <taxon>Pezizomycotina</taxon>
        <taxon>Dothideomycetes</taxon>
        <taxon>Dothideomycetes incertae sedis</taxon>
        <taxon>Cryomyces</taxon>
    </lineage>
</organism>
<proteinExistence type="predicted"/>
<accession>A0ABR0M0R2</accession>
<evidence type="ECO:0000256" key="1">
    <source>
        <dbReference type="SAM" id="Phobius"/>
    </source>
</evidence>
<dbReference type="EMBL" id="JAVRRA010004443">
    <property type="protein sequence ID" value="KAK5275500.1"/>
    <property type="molecule type" value="Genomic_DNA"/>
</dbReference>